<gene>
    <name evidence="2" type="ORF">GCM10023338_00440</name>
</gene>
<organism evidence="2 3">
    <name type="scientific">Wohlfahrtiimonas larvae</name>
    <dbReference type="NCBI Taxonomy" id="1157986"/>
    <lineage>
        <taxon>Bacteria</taxon>
        <taxon>Pseudomonadati</taxon>
        <taxon>Pseudomonadota</taxon>
        <taxon>Gammaproteobacteria</taxon>
        <taxon>Cardiobacteriales</taxon>
        <taxon>Ignatzschineriaceae</taxon>
        <taxon>Wohlfahrtiimonas</taxon>
    </lineage>
</organism>
<dbReference type="Pfam" id="PF11346">
    <property type="entry name" value="DUF3149"/>
    <property type="match status" value="1"/>
</dbReference>
<reference evidence="3" key="1">
    <citation type="journal article" date="2019" name="Int. J. Syst. Evol. Microbiol.">
        <title>The Global Catalogue of Microorganisms (GCM) 10K type strain sequencing project: providing services to taxonomists for standard genome sequencing and annotation.</title>
        <authorList>
            <consortium name="The Broad Institute Genomics Platform"/>
            <consortium name="The Broad Institute Genome Sequencing Center for Infectious Disease"/>
            <person name="Wu L."/>
            <person name="Ma J."/>
        </authorList>
    </citation>
    <scope>NUCLEOTIDE SEQUENCE [LARGE SCALE GENOMIC DNA]</scope>
    <source>
        <strain evidence="3">JCM 18424</strain>
    </source>
</reference>
<dbReference type="InterPro" id="IPR021494">
    <property type="entry name" value="DUF3149"/>
</dbReference>
<keyword evidence="1" id="KW-0472">Membrane</keyword>
<dbReference type="Proteomes" id="UP001500631">
    <property type="component" value="Unassembled WGS sequence"/>
</dbReference>
<comment type="caution">
    <text evidence="2">The sequence shown here is derived from an EMBL/GenBank/DDBJ whole genome shotgun (WGS) entry which is preliminary data.</text>
</comment>
<dbReference type="RefSeq" id="WP_077926062.1">
    <property type="nucleotide sequence ID" value="NZ_BAABKE010000001.1"/>
</dbReference>
<accession>A0ABP9M9L4</accession>
<protein>
    <recommendedName>
        <fullName evidence="4">DUF3149 domain-containing protein</fullName>
    </recommendedName>
</protein>
<keyword evidence="1" id="KW-1133">Transmembrane helix</keyword>
<evidence type="ECO:0000256" key="1">
    <source>
        <dbReference type="SAM" id="Phobius"/>
    </source>
</evidence>
<keyword evidence="3" id="KW-1185">Reference proteome</keyword>
<dbReference type="EMBL" id="BAABKE010000001">
    <property type="protein sequence ID" value="GAA5093433.1"/>
    <property type="molecule type" value="Genomic_DNA"/>
</dbReference>
<evidence type="ECO:0000313" key="3">
    <source>
        <dbReference type="Proteomes" id="UP001500631"/>
    </source>
</evidence>
<proteinExistence type="predicted"/>
<feature type="transmembrane region" description="Helical" evidence="1">
    <location>
        <begin position="6"/>
        <end position="30"/>
    </location>
</feature>
<sequence>MGWFTMPVLYSILGVLFMIGMVGFLSWFFISKMKEQEAQMKNNGQNNT</sequence>
<keyword evidence="1" id="KW-0812">Transmembrane</keyword>
<evidence type="ECO:0000313" key="2">
    <source>
        <dbReference type="EMBL" id="GAA5093433.1"/>
    </source>
</evidence>
<evidence type="ECO:0008006" key="4">
    <source>
        <dbReference type="Google" id="ProtNLM"/>
    </source>
</evidence>
<name>A0ABP9M9L4_9GAMM</name>